<dbReference type="SUPFAM" id="SSF52972">
    <property type="entry name" value="ITPase-like"/>
    <property type="match status" value="1"/>
</dbReference>
<dbReference type="CDD" id="cd00555">
    <property type="entry name" value="Maf"/>
    <property type="match status" value="1"/>
</dbReference>
<dbReference type="RefSeq" id="WP_039194965.1">
    <property type="nucleotide sequence ID" value="NZ_JRFJ01000005.1"/>
</dbReference>
<accession>A0A0B1Q259</accession>
<evidence type="ECO:0000256" key="2">
    <source>
        <dbReference type="ARBA" id="ARBA00022801"/>
    </source>
</evidence>
<keyword evidence="3 4" id="KW-0546">Nucleotide metabolism</keyword>
<comment type="subcellular location">
    <subcellularLocation>
        <location evidence="4">Cytoplasm</location>
    </subcellularLocation>
</comment>
<comment type="function">
    <text evidence="4">Nucleoside triphosphate pyrophosphatase. May have a dual role in cell division arrest and in preventing the incorporation of modified nucleotides into cellular nucleic acids.</text>
</comment>
<dbReference type="OrthoDB" id="9813962at2"/>
<proteinExistence type="inferred from homology"/>
<dbReference type="STRING" id="370622.LA66_16240"/>
<feature type="active site" description="Proton acceptor" evidence="4">
    <location>
        <position position="76"/>
    </location>
</feature>
<dbReference type="InterPro" id="IPR003697">
    <property type="entry name" value="Maf-like"/>
</dbReference>
<keyword evidence="2 4" id="KW-0378">Hydrolase</keyword>
<protein>
    <recommendedName>
        <fullName evidence="4">Nucleoside triphosphate pyrophosphatase</fullName>
        <ecNumber evidence="4">3.6.1.9</ecNumber>
    </recommendedName>
    <alternativeName>
        <fullName evidence="4">Nucleotide pyrophosphatase</fullName>
        <shortName evidence="4">Nucleotide PPase</shortName>
    </alternativeName>
</protein>
<dbReference type="GO" id="GO:0009117">
    <property type="term" value="P:nucleotide metabolic process"/>
    <property type="evidence" value="ECO:0007669"/>
    <property type="project" value="UniProtKB-KW"/>
</dbReference>
<evidence type="ECO:0000313" key="6">
    <source>
        <dbReference type="Proteomes" id="UP000030826"/>
    </source>
</evidence>
<comment type="similarity">
    <text evidence="4">Belongs to the Maf family.</text>
</comment>
<dbReference type="PANTHER" id="PTHR43213:SF5">
    <property type="entry name" value="BIFUNCTIONAL DTTP_UTP PYROPHOSPHATASE_METHYLTRANSFERASE PROTEIN-RELATED"/>
    <property type="match status" value="1"/>
</dbReference>
<reference evidence="5 6" key="1">
    <citation type="submission" date="2014-09" db="EMBL/GenBank/DDBJ databases">
        <title>Isolation and characterization of Aurantimonas altamirensis ON-56566 from clinical sample following a dog bite.</title>
        <authorList>
            <person name="Eshaghi A."/>
            <person name="Li A."/>
            <person name="Shahinas D."/>
            <person name="Bahn P."/>
            <person name="Kus J.V."/>
            <person name="Patel S.N."/>
        </authorList>
    </citation>
    <scope>NUCLEOTIDE SEQUENCE [LARGE SCALE GENOMIC DNA]</scope>
    <source>
        <strain evidence="5 6">ON-56566</strain>
    </source>
</reference>
<dbReference type="EMBL" id="JRFJ01000005">
    <property type="protein sequence ID" value="KHJ53501.1"/>
    <property type="molecule type" value="Genomic_DNA"/>
</dbReference>
<dbReference type="InterPro" id="IPR029001">
    <property type="entry name" value="ITPase-like_fam"/>
</dbReference>
<evidence type="ECO:0000313" key="5">
    <source>
        <dbReference type="EMBL" id="KHJ53501.1"/>
    </source>
</evidence>
<dbReference type="PANTHER" id="PTHR43213">
    <property type="entry name" value="BIFUNCTIONAL DTTP/UTP PYROPHOSPHATASE/METHYLTRANSFERASE PROTEIN-RELATED"/>
    <property type="match status" value="1"/>
</dbReference>
<evidence type="ECO:0000256" key="3">
    <source>
        <dbReference type="ARBA" id="ARBA00023080"/>
    </source>
</evidence>
<organism evidence="5 6">
    <name type="scientific">Aureimonas altamirensis</name>
    <dbReference type="NCBI Taxonomy" id="370622"/>
    <lineage>
        <taxon>Bacteria</taxon>
        <taxon>Pseudomonadati</taxon>
        <taxon>Pseudomonadota</taxon>
        <taxon>Alphaproteobacteria</taxon>
        <taxon>Hyphomicrobiales</taxon>
        <taxon>Aurantimonadaceae</taxon>
        <taxon>Aureimonas</taxon>
    </lineage>
</organism>
<evidence type="ECO:0000256" key="1">
    <source>
        <dbReference type="ARBA" id="ARBA00001968"/>
    </source>
</evidence>
<dbReference type="Gene3D" id="3.90.950.10">
    <property type="match status" value="1"/>
</dbReference>
<comment type="caution">
    <text evidence="5">The sequence shown here is derived from an EMBL/GenBank/DDBJ whole genome shotgun (WGS) entry which is preliminary data.</text>
</comment>
<dbReference type="HAMAP" id="MF_00528">
    <property type="entry name" value="Maf"/>
    <property type="match status" value="1"/>
</dbReference>
<dbReference type="Pfam" id="PF02545">
    <property type="entry name" value="Maf"/>
    <property type="match status" value="1"/>
</dbReference>
<dbReference type="Proteomes" id="UP000030826">
    <property type="component" value="Unassembled WGS sequence"/>
</dbReference>
<comment type="catalytic activity">
    <reaction evidence="4">
        <text>a 2'-deoxyribonucleoside 5'-triphosphate + H2O = a 2'-deoxyribonucleoside 5'-phosphate + diphosphate + H(+)</text>
        <dbReference type="Rhea" id="RHEA:44644"/>
        <dbReference type="ChEBI" id="CHEBI:15377"/>
        <dbReference type="ChEBI" id="CHEBI:15378"/>
        <dbReference type="ChEBI" id="CHEBI:33019"/>
        <dbReference type="ChEBI" id="CHEBI:61560"/>
        <dbReference type="ChEBI" id="CHEBI:65317"/>
        <dbReference type="EC" id="3.6.1.9"/>
    </reaction>
</comment>
<name>A0A0B1Q259_9HYPH</name>
<comment type="caution">
    <text evidence="4">Lacks conserved residue(s) required for the propagation of feature annotation.</text>
</comment>
<dbReference type="AlphaFoldDB" id="A0A0B1Q259"/>
<sequence>MAEPIILASGSVHRRRLLEQAGIAVEAIASGIDERAVEESFGDAEVTAEDLASILAEAKAVDVSEGRPGRFVVGADQTLELDGVLFHKPTSMEQARRTLLALSGRTHRLHSAYAIVRSGVVLSRRVETASITLRQLTPKEIGQYLARAGEAVLGSVGAYQIEGPGILLMDRIEGDFFTIVGLPLLPLVKDLQAEGALDA</sequence>
<dbReference type="EC" id="3.6.1.9" evidence="4"/>
<gene>
    <name evidence="5" type="ORF">LA66_16240</name>
</gene>
<dbReference type="GO" id="GO:0005737">
    <property type="term" value="C:cytoplasm"/>
    <property type="evidence" value="ECO:0007669"/>
    <property type="project" value="UniProtKB-SubCell"/>
</dbReference>
<dbReference type="GO" id="GO:0047429">
    <property type="term" value="F:nucleoside triphosphate diphosphatase activity"/>
    <property type="evidence" value="ECO:0007669"/>
    <property type="project" value="UniProtKB-EC"/>
</dbReference>
<comment type="catalytic activity">
    <reaction evidence="4">
        <text>a ribonucleoside 5'-triphosphate + H2O = a ribonucleoside 5'-phosphate + diphosphate + H(+)</text>
        <dbReference type="Rhea" id="RHEA:23996"/>
        <dbReference type="ChEBI" id="CHEBI:15377"/>
        <dbReference type="ChEBI" id="CHEBI:15378"/>
        <dbReference type="ChEBI" id="CHEBI:33019"/>
        <dbReference type="ChEBI" id="CHEBI:58043"/>
        <dbReference type="ChEBI" id="CHEBI:61557"/>
        <dbReference type="EC" id="3.6.1.9"/>
    </reaction>
</comment>
<comment type="cofactor">
    <cofactor evidence="1 4">
        <name>a divalent metal cation</name>
        <dbReference type="ChEBI" id="CHEBI:60240"/>
    </cofactor>
</comment>
<evidence type="ECO:0000256" key="4">
    <source>
        <dbReference type="HAMAP-Rule" id="MF_00528"/>
    </source>
</evidence>
<keyword evidence="4" id="KW-0963">Cytoplasm</keyword>
<dbReference type="PIRSF" id="PIRSF006305">
    <property type="entry name" value="Maf"/>
    <property type="match status" value="1"/>
</dbReference>